<dbReference type="GO" id="GO:0005829">
    <property type="term" value="C:cytosol"/>
    <property type="evidence" value="ECO:0007669"/>
    <property type="project" value="TreeGrafter"/>
</dbReference>
<keyword evidence="9" id="KW-1185">Reference proteome</keyword>
<dbReference type="SUPFAM" id="SSF52540">
    <property type="entry name" value="P-loop containing nucleoside triphosphate hydrolases"/>
    <property type="match status" value="1"/>
</dbReference>
<dbReference type="InterPro" id="IPR000212">
    <property type="entry name" value="DNA_helicase_UvrD/REP"/>
</dbReference>
<evidence type="ECO:0000256" key="4">
    <source>
        <dbReference type="ARBA" id="ARBA00022840"/>
    </source>
</evidence>
<evidence type="ECO:0000256" key="6">
    <source>
        <dbReference type="SAM" id="Coils"/>
    </source>
</evidence>
<dbReference type="Pfam" id="PF13538">
    <property type="entry name" value="UvrD_C_2"/>
    <property type="match status" value="1"/>
</dbReference>
<keyword evidence="3 5" id="KW-0347">Helicase</keyword>
<accession>A0A136PVR8</accession>
<feature type="binding site" evidence="5">
    <location>
        <begin position="203"/>
        <end position="210"/>
    </location>
    <ligand>
        <name>ATP</name>
        <dbReference type="ChEBI" id="CHEBI:30616"/>
    </ligand>
</feature>
<dbReference type="OrthoDB" id="3400185at2"/>
<evidence type="ECO:0000256" key="3">
    <source>
        <dbReference type="ARBA" id="ARBA00022806"/>
    </source>
</evidence>
<dbReference type="InterPro" id="IPR014016">
    <property type="entry name" value="UvrD-like_ATP-bd"/>
</dbReference>
<protein>
    <submittedName>
        <fullName evidence="8">ATP-dependent DNA helicase</fullName>
    </submittedName>
</protein>
<dbReference type="Pfam" id="PF13245">
    <property type="entry name" value="AAA_19"/>
    <property type="match status" value="1"/>
</dbReference>
<evidence type="ECO:0000256" key="1">
    <source>
        <dbReference type="ARBA" id="ARBA00022741"/>
    </source>
</evidence>
<keyword evidence="1 5" id="KW-0547">Nucleotide-binding</keyword>
<dbReference type="GO" id="GO:0003677">
    <property type="term" value="F:DNA binding"/>
    <property type="evidence" value="ECO:0007669"/>
    <property type="project" value="InterPro"/>
</dbReference>
<feature type="coiled-coil region" evidence="6">
    <location>
        <begin position="11"/>
        <end position="38"/>
    </location>
</feature>
<dbReference type="PANTHER" id="PTHR11070:SF45">
    <property type="entry name" value="DNA 3'-5' HELICASE"/>
    <property type="match status" value="1"/>
</dbReference>
<keyword evidence="2 5" id="KW-0378">Hydrolase</keyword>
<evidence type="ECO:0000259" key="7">
    <source>
        <dbReference type="PROSITE" id="PS51198"/>
    </source>
</evidence>
<dbReference type="Gene3D" id="3.40.50.300">
    <property type="entry name" value="P-loop containing nucleotide triphosphate hydrolases"/>
    <property type="match status" value="3"/>
</dbReference>
<gene>
    <name evidence="8" type="ORF">AWW66_08045</name>
</gene>
<reference evidence="8 9" key="1">
    <citation type="submission" date="2016-01" db="EMBL/GenBank/DDBJ databases">
        <title>Whole genome sequence and analysis of Micromonospora rosaria DSM 803, which can produce antibacterial substance rosamicin.</title>
        <authorList>
            <person name="Yang H."/>
            <person name="He X."/>
            <person name="Zhu D."/>
        </authorList>
    </citation>
    <scope>NUCLEOTIDE SEQUENCE [LARGE SCALE GENOMIC DNA]</scope>
    <source>
        <strain evidence="8 9">DSM 803</strain>
    </source>
</reference>
<keyword evidence="4 5" id="KW-0067">ATP-binding</keyword>
<dbReference type="InterPro" id="IPR027417">
    <property type="entry name" value="P-loop_NTPase"/>
</dbReference>
<evidence type="ECO:0000256" key="2">
    <source>
        <dbReference type="ARBA" id="ARBA00022801"/>
    </source>
</evidence>
<keyword evidence="6" id="KW-0175">Coiled coil</keyword>
<proteinExistence type="predicted"/>
<dbReference type="Proteomes" id="UP000070620">
    <property type="component" value="Unassembled WGS sequence"/>
</dbReference>
<dbReference type="PANTHER" id="PTHR11070">
    <property type="entry name" value="UVRD / RECB / PCRA DNA HELICASE FAMILY MEMBER"/>
    <property type="match status" value="1"/>
</dbReference>
<feature type="domain" description="UvrD-like helicase ATP-binding" evidence="7">
    <location>
        <begin position="182"/>
        <end position="568"/>
    </location>
</feature>
<evidence type="ECO:0000256" key="5">
    <source>
        <dbReference type="PROSITE-ProRule" id="PRU00560"/>
    </source>
</evidence>
<comment type="caution">
    <text evidence="8">The sequence shown here is derived from an EMBL/GenBank/DDBJ whole genome shotgun (WGS) entry which is preliminary data.</text>
</comment>
<dbReference type="GO" id="GO:0016787">
    <property type="term" value="F:hydrolase activity"/>
    <property type="evidence" value="ECO:0007669"/>
    <property type="project" value="UniProtKB-UniRule"/>
</dbReference>
<evidence type="ECO:0000313" key="8">
    <source>
        <dbReference type="EMBL" id="KXK62495.1"/>
    </source>
</evidence>
<dbReference type="GO" id="GO:0000725">
    <property type="term" value="P:recombinational repair"/>
    <property type="evidence" value="ECO:0007669"/>
    <property type="project" value="TreeGrafter"/>
</dbReference>
<organism evidence="8 9">
    <name type="scientific">Micromonospora rosaria</name>
    <dbReference type="NCBI Taxonomy" id="47874"/>
    <lineage>
        <taxon>Bacteria</taxon>
        <taxon>Bacillati</taxon>
        <taxon>Actinomycetota</taxon>
        <taxon>Actinomycetes</taxon>
        <taxon>Micromonosporales</taxon>
        <taxon>Micromonosporaceae</taxon>
        <taxon>Micromonospora</taxon>
    </lineage>
</organism>
<dbReference type="GO" id="GO:0043138">
    <property type="term" value="F:3'-5' DNA helicase activity"/>
    <property type="evidence" value="ECO:0007669"/>
    <property type="project" value="TreeGrafter"/>
</dbReference>
<dbReference type="EMBL" id="LRQV01000018">
    <property type="protein sequence ID" value="KXK62495.1"/>
    <property type="molecule type" value="Genomic_DNA"/>
</dbReference>
<dbReference type="GO" id="GO:0005524">
    <property type="term" value="F:ATP binding"/>
    <property type="evidence" value="ECO:0007669"/>
    <property type="project" value="UniProtKB-UniRule"/>
</dbReference>
<dbReference type="RefSeq" id="WP_067362033.1">
    <property type="nucleotide sequence ID" value="NZ_JBIUBN010000011.1"/>
</dbReference>
<dbReference type="AlphaFoldDB" id="A0A136PVR8"/>
<dbReference type="InterPro" id="IPR027785">
    <property type="entry name" value="UvrD-like_helicase_C"/>
</dbReference>
<sequence>MTDHTSLDREIAVEQRQLDRVYARLAELRRAAARAERDGYRLARVGTFGALVERDAMVFHAAQRRHLLDAEHEGLVFGRLDLREGQTLYVGRLGVRDENAETLVVDWRAPAAEPFYRATPAAPLGVIRRRTIQSSDERVTRIEDDLLDPSAAPAEMTVVGDGALLASLSKATGRGMRDIVATIQREQDEAIRSPGSGVTIVSGGPGTGKTAVALHRAAYLLYSDRNRYAGGGILVVGPSSVFVEYVASVLPSLGEESATLRSLGTLFTGLTSTRTDPPDVAAVKGSLRMRRVLERAARDAVPDGPTELRLLYRGELLRLTRAELDAIRDRALPRGARRNEVRRAGFDGIFAALWAQARKLRVGRLPEQRAFEDEIAERPEFREFLKAWWPRLHPRHVLGWLARPERLRGYAGGIFSRAEIRLLDAAWRTLDTEGLTIADIALLDELDALLGKPVQPARRTRDPYTLAGGVRELSTHADRQRAARAAARQRPEDYREYAHVVVDEAQDVSPMQWRMIGRRGRLASWTVVGDPAQTAWTGDQAELSRARDQALGRRRQHRFTLTTNYRNPAEIFAVAAAEIRRVDPDLPLPTAVRSTGVEPVRQVVPAAELAAATVAAAEALLAEVPGTVGVITPVPRRDEVAGWLGERGGTRLQVVTSLQAKGMEYDGVVLVAPGEIRADPGSGVRTLYVALSRATQRLITLDITG</sequence>
<evidence type="ECO:0000313" key="9">
    <source>
        <dbReference type="Proteomes" id="UP000070620"/>
    </source>
</evidence>
<dbReference type="PROSITE" id="PS51198">
    <property type="entry name" value="UVRD_HELICASE_ATP_BIND"/>
    <property type="match status" value="1"/>
</dbReference>
<name>A0A136PVR8_9ACTN</name>